<evidence type="ECO:0000313" key="2">
    <source>
        <dbReference type="EMBL" id="RCG31948.1"/>
    </source>
</evidence>
<feature type="region of interest" description="Disordered" evidence="1">
    <location>
        <begin position="71"/>
        <end position="91"/>
    </location>
</feature>
<name>A0A367FNJ7_9ACTN</name>
<dbReference type="AlphaFoldDB" id="A0A367FNJ7"/>
<protein>
    <recommendedName>
        <fullName evidence="4">Helix-turn-helix domain-containing protein</fullName>
    </recommendedName>
</protein>
<dbReference type="EMBL" id="QOIL01000003">
    <property type="protein sequence ID" value="RCG31948.1"/>
    <property type="molecule type" value="Genomic_DNA"/>
</dbReference>
<reference evidence="2 3" key="1">
    <citation type="submission" date="2018-06" db="EMBL/GenBank/DDBJ databases">
        <title>Sphaerisporangium craniellae sp. nov., isolated from a marine sponge in the South China Sea.</title>
        <authorList>
            <person name="Li L."/>
        </authorList>
    </citation>
    <scope>NUCLEOTIDE SEQUENCE [LARGE SCALE GENOMIC DNA]</scope>
    <source>
        <strain evidence="2 3">CCTCC AA 208026</strain>
    </source>
</reference>
<sequence length="91" mass="10114">MDERESIMAPIRYVGAKQVGAWFGVPAATVSKWVSRYAQTYPTPEPDALVGDEDGAEFRAWLPAREAEWREWERGRPGRGAGGGRPKKQPA</sequence>
<dbReference type="RefSeq" id="WP_114027563.1">
    <property type="nucleotide sequence ID" value="NZ_QOIL01000003.1"/>
</dbReference>
<comment type="caution">
    <text evidence="2">The sequence shown here is derived from an EMBL/GenBank/DDBJ whole genome shotgun (WGS) entry which is preliminary data.</text>
</comment>
<accession>A0A367FNJ7</accession>
<gene>
    <name evidence="2" type="ORF">DQ384_05240</name>
</gene>
<proteinExistence type="predicted"/>
<dbReference type="OrthoDB" id="3634697at2"/>
<dbReference type="Proteomes" id="UP000253094">
    <property type="component" value="Unassembled WGS sequence"/>
</dbReference>
<evidence type="ECO:0000256" key="1">
    <source>
        <dbReference type="SAM" id="MobiDB-lite"/>
    </source>
</evidence>
<evidence type="ECO:0000313" key="3">
    <source>
        <dbReference type="Proteomes" id="UP000253094"/>
    </source>
</evidence>
<organism evidence="2 3">
    <name type="scientific">Sphaerisporangium album</name>
    <dbReference type="NCBI Taxonomy" id="509200"/>
    <lineage>
        <taxon>Bacteria</taxon>
        <taxon>Bacillati</taxon>
        <taxon>Actinomycetota</taxon>
        <taxon>Actinomycetes</taxon>
        <taxon>Streptosporangiales</taxon>
        <taxon>Streptosporangiaceae</taxon>
        <taxon>Sphaerisporangium</taxon>
    </lineage>
</organism>
<keyword evidence="3" id="KW-1185">Reference proteome</keyword>
<evidence type="ECO:0008006" key="4">
    <source>
        <dbReference type="Google" id="ProtNLM"/>
    </source>
</evidence>